<keyword evidence="2" id="KW-1003">Cell membrane</keyword>
<dbReference type="GO" id="GO:0005886">
    <property type="term" value="C:plasma membrane"/>
    <property type="evidence" value="ECO:0007669"/>
    <property type="project" value="UniProtKB-SubCell"/>
</dbReference>
<comment type="subcellular location">
    <subcellularLocation>
        <location evidence="1">Cell membrane</location>
        <topology evidence="1">Multi-pass membrane protein</topology>
    </subcellularLocation>
</comment>
<dbReference type="Proteomes" id="UP000034502">
    <property type="component" value="Unassembled WGS sequence"/>
</dbReference>
<evidence type="ECO:0000256" key="2">
    <source>
        <dbReference type="ARBA" id="ARBA00022475"/>
    </source>
</evidence>
<feature type="domain" description="ComEC/Rec2-related protein" evidence="7">
    <location>
        <begin position="138"/>
        <end position="404"/>
    </location>
</feature>
<organism evidence="8 9">
    <name type="scientific">Candidatus Amesbacteria bacterium GW2011_GWC1_47_15</name>
    <dbReference type="NCBI Taxonomy" id="1618364"/>
    <lineage>
        <taxon>Bacteria</taxon>
        <taxon>Candidatus Amesiibacteriota</taxon>
    </lineage>
</organism>
<dbReference type="PANTHER" id="PTHR30619:SF1">
    <property type="entry name" value="RECOMBINATION PROTEIN 2"/>
    <property type="match status" value="1"/>
</dbReference>
<evidence type="ECO:0000256" key="3">
    <source>
        <dbReference type="ARBA" id="ARBA00022692"/>
    </source>
</evidence>
<dbReference type="STRING" id="1618364.UX86_C0017G0006"/>
<feature type="transmembrane region" description="Helical" evidence="6">
    <location>
        <begin position="254"/>
        <end position="275"/>
    </location>
</feature>
<evidence type="ECO:0000256" key="6">
    <source>
        <dbReference type="SAM" id="Phobius"/>
    </source>
</evidence>
<dbReference type="AlphaFoldDB" id="A0A0G1S2V1"/>
<keyword evidence="4 6" id="KW-1133">Transmembrane helix</keyword>
<feature type="transmembrane region" description="Helical" evidence="6">
    <location>
        <begin position="197"/>
        <end position="222"/>
    </location>
</feature>
<evidence type="ECO:0000256" key="1">
    <source>
        <dbReference type="ARBA" id="ARBA00004651"/>
    </source>
</evidence>
<feature type="transmembrane region" description="Helical" evidence="6">
    <location>
        <begin position="383"/>
        <end position="402"/>
    </location>
</feature>
<sequence>MGANKRSGRSLVRWIGWSAALSILAVRYGWMIASKPHITDGNRVRITLVVKEIPRQQWGKSDLRLDDLEITLAGGKNLEYGDILTVQGVVQGNTLEAESWKVEKHQGRYLLRDWRHKMQSLIMRFIPGDEGALASGIVLGGSEVLSRRGEEEFKRAGLTHVVAASGYNVAVVAGWIMPAATALLGVNRGRWLAILGIWTYTGLAGGEAAVVRAAVMGTAVLAGQSAGRKAFAARTLAVAVWLMLFWNPGWINDIGFQLSLAATAGLIWTGGWFTAEIYPSKKGLIPLLAGDLKTTMAAQMLTVPLILHYFGGLSWVSPLVNTAVLWTVPISMQIVGFALGVGLFWRDGGRLVALCAWPFLRWMTWFVGEASSRKWVMWELGKISWGWVAGYYLAVWLVLRYFRRKNN</sequence>
<evidence type="ECO:0000313" key="9">
    <source>
        <dbReference type="Proteomes" id="UP000034502"/>
    </source>
</evidence>
<feature type="transmembrane region" description="Helical" evidence="6">
    <location>
        <begin position="231"/>
        <end position="248"/>
    </location>
</feature>
<reference evidence="8 9" key="1">
    <citation type="journal article" date="2015" name="Nature">
        <title>rRNA introns, odd ribosomes, and small enigmatic genomes across a large radiation of phyla.</title>
        <authorList>
            <person name="Brown C.T."/>
            <person name="Hug L.A."/>
            <person name="Thomas B.C."/>
            <person name="Sharon I."/>
            <person name="Castelle C.J."/>
            <person name="Singh A."/>
            <person name="Wilkins M.J."/>
            <person name="Williams K.H."/>
            <person name="Banfield J.F."/>
        </authorList>
    </citation>
    <scope>NUCLEOTIDE SEQUENCE [LARGE SCALE GENOMIC DNA]</scope>
</reference>
<keyword evidence="5 6" id="KW-0472">Membrane</keyword>
<dbReference type="InterPro" id="IPR004477">
    <property type="entry name" value="ComEC_N"/>
</dbReference>
<feature type="transmembrane region" description="Helical" evidence="6">
    <location>
        <begin position="296"/>
        <end position="317"/>
    </location>
</feature>
<accession>A0A0G1S2V1</accession>
<dbReference type="EMBL" id="LCNU01000017">
    <property type="protein sequence ID" value="KKU63824.1"/>
    <property type="molecule type" value="Genomic_DNA"/>
</dbReference>
<gene>
    <name evidence="8" type="ORF">UX86_C0017G0006</name>
</gene>
<feature type="transmembrane region" description="Helical" evidence="6">
    <location>
        <begin position="157"/>
        <end position="177"/>
    </location>
</feature>
<evidence type="ECO:0000313" key="8">
    <source>
        <dbReference type="EMBL" id="KKU63824.1"/>
    </source>
</evidence>
<name>A0A0G1S2V1_9BACT</name>
<dbReference type="InterPro" id="IPR052159">
    <property type="entry name" value="Competence_DNA_uptake"/>
</dbReference>
<dbReference type="Pfam" id="PF03772">
    <property type="entry name" value="Competence"/>
    <property type="match status" value="1"/>
</dbReference>
<dbReference type="NCBIfam" id="TIGR00360">
    <property type="entry name" value="ComEC_N-term"/>
    <property type="match status" value="1"/>
</dbReference>
<evidence type="ECO:0000256" key="4">
    <source>
        <dbReference type="ARBA" id="ARBA00022989"/>
    </source>
</evidence>
<proteinExistence type="predicted"/>
<evidence type="ECO:0000259" key="7">
    <source>
        <dbReference type="Pfam" id="PF03772"/>
    </source>
</evidence>
<feature type="transmembrane region" description="Helical" evidence="6">
    <location>
        <begin position="323"/>
        <end position="344"/>
    </location>
</feature>
<comment type="caution">
    <text evidence="8">The sequence shown here is derived from an EMBL/GenBank/DDBJ whole genome shotgun (WGS) entry which is preliminary data.</text>
</comment>
<protein>
    <submittedName>
        <fullName evidence="8">ComEC/Rec2-related protein</fullName>
    </submittedName>
</protein>
<keyword evidence="3 6" id="KW-0812">Transmembrane</keyword>
<feature type="transmembrane region" description="Helical" evidence="6">
    <location>
        <begin position="351"/>
        <end position="368"/>
    </location>
</feature>
<dbReference type="PANTHER" id="PTHR30619">
    <property type="entry name" value="DNA INTERNALIZATION/COMPETENCE PROTEIN COMEC/REC2"/>
    <property type="match status" value="1"/>
</dbReference>
<evidence type="ECO:0000256" key="5">
    <source>
        <dbReference type="ARBA" id="ARBA00023136"/>
    </source>
</evidence>